<accession>A0A672ZDJ1</accession>
<reference evidence="1" key="2">
    <citation type="submission" date="2025-08" db="UniProtKB">
        <authorList>
            <consortium name="Ensembl"/>
        </authorList>
    </citation>
    <scope>IDENTIFICATION</scope>
</reference>
<sequence length="218" mass="25459">MIIFPKIQYILYMLPLNFPPSLLKLYNTVVESYIWSGKRPTFSRSKLYAAKKNGGLSLFKIEWYQYAFSLSQLTKINNLQEQLPSWVKIEEVVVPTSLEAFLTQRGRPVPFKDLVLTFVQETWMGAHQLIKSSPYLTPKSSIWYNKKILIGKKPVIWEKWAKAGINLLCDLLSENGLMSFDEIKQKFNLRQEEKWDLLYTCYILVKKMYNCGKGLLPS</sequence>
<reference evidence="1" key="3">
    <citation type="submission" date="2025-09" db="UniProtKB">
        <authorList>
            <consortium name="Ensembl"/>
        </authorList>
    </citation>
    <scope>IDENTIFICATION</scope>
</reference>
<proteinExistence type="predicted"/>
<reference evidence="1" key="1">
    <citation type="submission" date="2019-06" db="EMBL/GenBank/DDBJ databases">
        <authorList>
            <consortium name="Wellcome Sanger Institute Data Sharing"/>
        </authorList>
    </citation>
    <scope>NUCLEOTIDE SEQUENCE [LARGE SCALE GENOMIC DNA]</scope>
</reference>
<name>A0A672ZDJ1_9TELE</name>
<evidence type="ECO:0008006" key="3">
    <source>
        <dbReference type="Google" id="ProtNLM"/>
    </source>
</evidence>
<organism evidence="1 2">
    <name type="scientific">Sphaeramia orbicularis</name>
    <name type="common">orbiculate cardinalfish</name>
    <dbReference type="NCBI Taxonomy" id="375764"/>
    <lineage>
        <taxon>Eukaryota</taxon>
        <taxon>Metazoa</taxon>
        <taxon>Chordata</taxon>
        <taxon>Craniata</taxon>
        <taxon>Vertebrata</taxon>
        <taxon>Euteleostomi</taxon>
        <taxon>Actinopterygii</taxon>
        <taxon>Neopterygii</taxon>
        <taxon>Teleostei</taxon>
        <taxon>Neoteleostei</taxon>
        <taxon>Acanthomorphata</taxon>
        <taxon>Gobiaria</taxon>
        <taxon>Kurtiformes</taxon>
        <taxon>Apogonoidei</taxon>
        <taxon>Apogonidae</taxon>
        <taxon>Apogoninae</taxon>
        <taxon>Sphaeramia</taxon>
    </lineage>
</organism>
<evidence type="ECO:0000313" key="2">
    <source>
        <dbReference type="Proteomes" id="UP000472271"/>
    </source>
</evidence>
<dbReference type="Proteomes" id="UP000472271">
    <property type="component" value="Chromosome 18"/>
</dbReference>
<dbReference type="InParanoid" id="A0A672ZDJ1"/>
<dbReference type="Ensembl" id="ENSSORT00005015336.1">
    <property type="protein sequence ID" value="ENSSORP00005014904.1"/>
    <property type="gene ID" value="ENSSORG00005007581.1"/>
</dbReference>
<keyword evidence="2" id="KW-1185">Reference proteome</keyword>
<dbReference type="AlphaFoldDB" id="A0A672ZDJ1"/>
<evidence type="ECO:0000313" key="1">
    <source>
        <dbReference type="Ensembl" id="ENSSORP00005014904.1"/>
    </source>
</evidence>
<protein>
    <recommendedName>
        <fullName evidence="3">Reverse transcriptase domain-containing protein</fullName>
    </recommendedName>
</protein>